<organism evidence="2 3">
    <name type="scientific">Vicia faba</name>
    <name type="common">Broad bean</name>
    <name type="synonym">Faba vulgaris</name>
    <dbReference type="NCBI Taxonomy" id="3906"/>
    <lineage>
        <taxon>Eukaryota</taxon>
        <taxon>Viridiplantae</taxon>
        <taxon>Streptophyta</taxon>
        <taxon>Embryophyta</taxon>
        <taxon>Tracheophyta</taxon>
        <taxon>Spermatophyta</taxon>
        <taxon>Magnoliopsida</taxon>
        <taxon>eudicotyledons</taxon>
        <taxon>Gunneridae</taxon>
        <taxon>Pentapetalae</taxon>
        <taxon>rosids</taxon>
        <taxon>fabids</taxon>
        <taxon>Fabales</taxon>
        <taxon>Fabaceae</taxon>
        <taxon>Papilionoideae</taxon>
        <taxon>50 kb inversion clade</taxon>
        <taxon>NPAAA clade</taxon>
        <taxon>Hologalegina</taxon>
        <taxon>IRL clade</taxon>
        <taxon>Fabeae</taxon>
        <taxon>Vicia</taxon>
    </lineage>
</organism>
<feature type="region of interest" description="Disordered" evidence="1">
    <location>
        <begin position="67"/>
        <end position="94"/>
    </location>
</feature>
<name>A0AAV1A6B5_VICFA</name>
<accession>A0AAV1A6B5</accession>
<evidence type="ECO:0000256" key="1">
    <source>
        <dbReference type="SAM" id="MobiDB-lite"/>
    </source>
</evidence>
<proteinExistence type="predicted"/>
<gene>
    <name evidence="2" type="ORF">VFH_III135840</name>
</gene>
<feature type="compositionally biased region" description="Polar residues" evidence="1">
    <location>
        <begin position="67"/>
        <end position="86"/>
    </location>
</feature>
<reference evidence="2 3" key="1">
    <citation type="submission" date="2023-01" db="EMBL/GenBank/DDBJ databases">
        <authorList>
            <person name="Kreplak J."/>
        </authorList>
    </citation>
    <scope>NUCLEOTIDE SEQUENCE [LARGE SCALE GENOMIC DNA]</scope>
</reference>
<protein>
    <submittedName>
        <fullName evidence="2">Uncharacterized protein</fullName>
    </submittedName>
</protein>
<dbReference type="Proteomes" id="UP001157006">
    <property type="component" value="Chromosome 3"/>
</dbReference>
<evidence type="ECO:0000313" key="2">
    <source>
        <dbReference type="EMBL" id="CAI8604500.1"/>
    </source>
</evidence>
<keyword evidence="3" id="KW-1185">Reference proteome</keyword>
<sequence>MHILLRMRLSIVKSKKLKLISPTILRKEEELSGYQTIGPEAEEKKEIVAKVSPDPDKITSTCLHSVPENNLESSTPLNHISQTPSESSEHTLSENIMTSYDLDSHTIAQVLEPSRHHLL</sequence>
<evidence type="ECO:0000313" key="3">
    <source>
        <dbReference type="Proteomes" id="UP001157006"/>
    </source>
</evidence>
<dbReference type="EMBL" id="OX451738">
    <property type="protein sequence ID" value="CAI8604500.1"/>
    <property type="molecule type" value="Genomic_DNA"/>
</dbReference>
<dbReference type="AlphaFoldDB" id="A0AAV1A6B5"/>